<comment type="caution">
    <text evidence="2">The sequence shown here is derived from an EMBL/GenBank/DDBJ whole genome shotgun (WGS) entry which is preliminary data.</text>
</comment>
<keyword evidence="3" id="KW-1185">Reference proteome</keyword>
<evidence type="ECO:0000256" key="1">
    <source>
        <dbReference type="SAM" id="Phobius"/>
    </source>
</evidence>
<keyword evidence="1" id="KW-1133">Transmembrane helix</keyword>
<accession>A0AAD7MXX3</accession>
<gene>
    <name evidence="2" type="ORF">DFH07DRAFT_927367</name>
</gene>
<dbReference type="EMBL" id="JARJLG010000140">
    <property type="protein sequence ID" value="KAJ7737860.1"/>
    <property type="molecule type" value="Genomic_DNA"/>
</dbReference>
<dbReference type="Proteomes" id="UP001215280">
    <property type="component" value="Unassembled WGS sequence"/>
</dbReference>
<organism evidence="2 3">
    <name type="scientific">Mycena maculata</name>
    <dbReference type="NCBI Taxonomy" id="230809"/>
    <lineage>
        <taxon>Eukaryota</taxon>
        <taxon>Fungi</taxon>
        <taxon>Dikarya</taxon>
        <taxon>Basidiomycota</taxon>
        <taxon>Agaricomycotina</taxon>
        <taxon>Agaricomycetes</taxon>
        <taxon>Agaricomycetidae</taxon>
        <taxon>Agaricales</taxon>
        <taxon>Marasmiineae</taxon>
        <taxon>Mycenaceae</taxon>
        <taxon>Mycena</taxon>
    </lineage>
</organism>
<sequence length="132" mass="13745">MVTVGIAGLLPTFAAFPLLSYLARTQGLSPLVWTVTIIQIFLSIGLSLSYGAVFICISAAVPNRASLGATNGLCQLSASLMRSIGPAAANSLFSLSIETGYMGGQLVYYVLIVTTCVALWVATQLPRSAGRS</sequence>
<feature type="transmembrane region" description="Helical" evidence="1">
    <location>
        <begin position="106"/>
        <end position="123"/>
    </location>
</feature>
<reference evidence="2" key="1">
    <citation type="submission" date="2023-03" db="EMBL/GenBank/DDBJ databases">
        <title>Massive genome expansion in bonnet fungi (Mycena s.s.) driven by repeated elements and novel gene families across ecological guilds.</title>
        <authorList>
            <consortium name="Lawrence Berkeley National Laboratory"/>
            <person name="Harder C.B."/>
            <person name="Miyauchi S."/>
            <person name="Viragh M."/>
            <person name="Kuo A."/>
            <person name="Thoen E."/>
            <person name="Andreopoulos B."/>
            <person name="Lu D."/>
            <person name="Skrede I."/>
            <person name="Drula E."/>
            <person name="Henrissat B."/>
            <person name="Morin E."/>
            <person name="Kohler A."/>
            <person name="Barry K."/>
            <person name="LaButti K."/>
            <person name="Morin E."/>
            <person name="Salamov A."/>
            <person name="Lipzen A."/>
            <person name="Mereny Z."/>
            <person name="Hegedus B."/>
            <person name="Baldrian P."/>
            <person name="Stursova M."/>
            <person name="Weitz H."/>
            <person name="Taylor A."/>
            <person name="Grigoriev I.V."/>
            <person name="Nagy L.G."/>
            <person name="Martin F."/>
            <person name="Kauserud H."/>
        </authorList>
    </citation>
    <scope>NUCLEOTIDE SEQUENCE</scope>
    <source>
        <strain evidence="2">CBHHK188m</strain>
    </source>
</reference>
<keyword evidence="1" id="KW-0472">Membrane</keyword>
<protein>
    <recommendedName>
        <fullName evidence="4">Major facilitator superfamily (MFS) profile domain-containing protein</fullName>
    </recommendedName>
</protein>
<name>A0AAD7MXX3_9AGAR</name>
<evidence type="ECO:0000313" key="2">
    <source>
        <dbReference type="EMBL" id="KAJ7737860.1"/>
    </source>
</evidence>
<proteinExistence type="predicted"/>
<dbReference type="SUPFAM" id="SSF103473">
    <property type="entry name" value="MFS general substrate transporter"/>
    <property type="match status" value="1"/>
</dbReference>
<dbReference type="InterPro" id="IPR036259">
    <property type="entry name" value="MFS_trans_sf"/>
</dbReference>
<feature type="transmembrane region" description="Helical" evidence="1">
    <location>
        <begin position="38"/>
        <end position="61"/>
    </location>
</feature>
<dbReference type="AlphaFoldDB" id="A0AAD7MXX3"/>
<keyword evidence="1" id="KW-0812">Transmembrane</keyword>
<evidence type="ECO:0008006" key="4">
    <source>
        <dbReference type="Google" id="ProtNLM"/>
    </source>
</evidence>
<evidence type="ECO:0000313" key="3">
    <source>
        <dbReference type="Proteomes" id="UP001215280"/>
    </source>
</evidence>